<evidence type="ECO:0000313" key="1">
    <source>
        <dbReference type="EMBL" id="GAA1839409.1"/>
    </source>
</evidence>
<gene>
    <name evidence="1" type="ORF">GCM10009836_18160</name>
</gene>
<dbReference type="EMBL" id="BAAAQK010000005">
    <property type="protein sequence ID" value="GAA1839409.1"/>
    <property type="molecule type" value="Genomic_DNA"/>
</dbReference>
<proteinExistence type="predicted"/>
<protein>
    <submittedName>
        <fullName evidence="1">Uncharacterized protein</fullName>
    </submittedName>
</protein>
<sequence length="172" mass="17797">MSADVSGASRPPDPGAAAVHLLDAGGAHAVLRRPEKVDLPASVGWGVLVLPVYGAEPELSIEFGDPEESGTTTGAVAGPRWLACADLRRVRHDVVAVRGLLRGGTALLEGPGDPAAIPPDGSAHRIQGVFRMRPLPGRRIQVRLVAAVVPTGPVEPRPGGPARLEIEGTFAR</sequence>
<keyword evidence="2" id="KW-1185">Reference proteome</keyword>
<dbReference type="Proteomes" id="UP001500449">
    <property type="component" value="Unassembled WGS sequence"/>
</dbReference>
<comment type="caution">
    <text evidence="1">The sequence shown here is derived from an EMBL/GenBank/DDBJ whole genome shotgun (WGS) entry which is preliminary data.</text>
</comment>
<name>A0ABN2MUP9_9PSEU</name>
<accession>A0ABN2MUP9</accession>
<organism evidence="1 2">
    <name type="scientific">Pseudonocardia ailaonensis</name>
    <dbReference type="NCBI Taxonomy" id="367279"/>
    <lineage>
        <taxon>Bacteria</taxon>
        <taxon>Bacillati</taxon>
        <taxon>Actinomycetota</taxon>
        <taxon>Actinomycetes</taxon>
        <taxon>Pseudonocardiales</taxon>
        <taxon>Pseudonocardiaceae</taxon>
        <taxon>Pseudonocardia</taxon>
    </lineage>
</organism>
<reference evidence="1 2" key="1">
    <citation type="journal article" date="2019" name="Int. J. Syst. Evol. Microbiol.">
        <title>The Global Catalogue of Microorganisms (GCM) 10K type strain sequencing project: providing services to taxonomists for standard genome sequencing and annotation.</title>
        <authorList>
            <consortium name="The Broad Institute Genomics Platform"/>
            <consortium name="The Broad Institute Genome Sequencing Center for Infectious Disease"/>
            <person name="Wu L."/>
            <person name="Ma J."/>
        </authorList>
    </citation>
    <scope>NUCLEOTIDE SEQUENCE [LARGE SCALE GENOMIC DNA]</scope>
    <source>
        <strain evidence="1 2">JCM 16009</strain>
    </source>
</reference>
<evidence type="ECO:0000313" key="2">
    <source>
        <dbReference type="Proteomes" id="UP001500449"/>
    </source>
</evidence>
<dbReference type="RefSeq" id="WP_344414477.1">
    <property type="nucleotide sequence ID" value="NZ_BAAAQK010000005.1"/>
</dbReference>